<organism evidence="4">
    <name type="scientific">Oryza glumipatula</name>
    <dbReference type="NCBI Taxonomy" id="40148"/>
    <lineage>
        <taxon>Eukaryota</taxon>
        <taxon>Viridiplantae</taxon>
        <taxon>Streptophyta</taxon>
        <taxon>Embryophyta</taxon>
        <taxon>Tracheophyta</taxon>
        <taxon>Spermatophyta</taxon>
        <taxon>Magnoliopsida</taxon>
        <taxon>Liliopsida</taxon>
        <taxon>Poales</taxon>
        <taxon>Poaceae</taxon>
        <taxon>BOP clade</taxon>
        <taxon>Oryzoideae</taxon>
        <taxon>Oryzeae</taxon>
        <taxon>Oryzinae</taxon>
        <taxon>Oryza</taxon>
    </lineage>
</organism>
<evidence type="ECO:0008006" key="6">
    <source>
        <dbReference type="Google" id="ProtNLM"/>
    </source>
</evidence>
<dbReference type="PANTHER" id="PTHR47926">
    <property type="entry name" value="PENTATRICOPEPTIDE REPEAT-CONTAINING PROTEIN"/>
    <property type="match status" value="1"/>
</dbReference>
<dbReference type="GO" id="GO:0003723">
    <property type="term" value="F:RNA binding"/>
    <property type="evidence" value="ECO:0007669"/>
    <property type="project" value="InterPro"/>
</dbReference>
<dbReference type="InterPro" id="IPR046960">
    <property type="entry name" value="PPR_At4g14850-like_plant"/>
</dbReference>
<evidence type="ECO:0000256" key="3">
    <source>
        <dbReference type="PROSITE-ProRule" id="PRU00708"/>
    </source>
</evidence>
<keyword evidence="2" id="KW-0809">Transit peptide</keyword>
<feature type="repeat" description="PPR" evidence="3">
    <location>
        <begin position="226"/>
        <end position="260"/>
    </location>
</feature>
<evidence type="ECO:0000256" key="1">
    <source>
        <dbReference type="ARBA" id="ARBA00022737"/>
    </source>
</evidence>
<dbReference type="PROSITE" id="PS51375">
    <property type="entry name" value="PPR"/>
    <property type="match status" value="3"/>
</dbReference>
<feature type="repeat" description="PPR" evidence="3">
    <location>
        <begin position="122"/>
        <end position="156"/>
    </location>
</feature>
<dbReference type="Proteomes" id="UP000026961">
    <property type="component" value="Chromosome 8"/>
</dbReference>
<protein>
    <recommendedName>
        <fullName evidence="6">Pentacotripeptide-repeat region of PRORP domain-containing protein</fullName>
    </recommendedName>
</protein>
<dbReference type="Pfam" id="PF13041">
    <property type="entry name" value="PPR_2"/>
    <property type="match status" value="1"/>
</dbReference>
<dbReference type="Gene3D" id="1.25.40.10">
    <property type="entry name" value="Tetratricopeptide repeat domain"/>
    <property type="match status" value="2"/>
</dbReference>
<reference evidence="4" key="2">
    <citation type="submission" date="2018-05" db="EMBL/GenBank/DDBJ databases">
        <title>OgluRS3 (Oryza glumaepatula Reference Sequence Version 3).</title>
        <authorList>
            <person name="Zhang J."/>
            <person name="Kudrna D."/>
            <person name="Lee S."/>
            <person name="Talag J."/>
            <person name="Welchert J."/>
            <person name="Wing R.A."/>
        </authorList>
    </citation>
    <scope>NUCLEOTIDE SEQUENCE [LARGE SCALE GENOMIC DNA]</scope>
</reference>
<name>A0A0E0AXI8_9ORYZ</name>
<reference evidence="4" key="1">
    <citation type="submission" date="2015-04" db="UniProtKB">
        <authorList>
            <consortium name="EnsemblPlants"/>
        </authorList>
    </citation>
    <scope>IDENTIFICATION</scope>
</reference>
<dbReference type="AlphaFoldDB" id="A0A0E0AXI8"/>
<keyword evidence="1" id="KW-0677">Repeat</keyword>
<dbReference type="EnsemblPlants" id="OGLUM08G21350.1">
    <property type="protein sequence ID" value="OGLUM08G21350.1"/>
    <property type="gene ID" value="OGLUM08G21350"/>
</dbReference>
<dbReference type="eggNOG" id="KOG4197">
    <property type="taxonomic scope" value="Eukaryota"/>
</dbReference>
<evidence type="ECO:0000256" key="2">
    <source>
        <dbReference type="ARBA" id="ARBA00022946"/>
    </source>
</evidence>
<dbReference type="InterPro" id="IPR002885">
    <property type="entry name" value="PPR_rpt"/>
</dbReference>
<evidence type="ECO:0000313" key="4">
    <source>
        <dbReference type="EnsemblPlants" id="OGLUM08G21350.1"/>
    </source>
</evidence>
<dbReference type="GO" id="GO:0009451">
    <property type="term" value="P:RNA modification"/>
    <property type="evidence" value="ECO:0007669"/>
    <property type="project" value="InterPro"/>
</dbReference>
<proteinExistence type="predicted"/>
<dbReference type="STRING" id="40148.A0A0E0AXI8"/>
<feature type="repeat" description="PPR" evidence="3">
    <location>
        <begin position="327"/>
        <end position="361"/>
    </location>
</feature>
<dbReference type="HOGENOM" id="CLU_002706_0_1_1"/>
<dbReference type="FunFam" id="1.25.40.10:FF:000090">
    <property type="entry name" value="Pentatricopeptide repeat-containing protein, chloroplastic"/>
    <property type="match status" value="1"/>
</dbReference>
<dbReference type="Pfam" id="PF01535">
    <property type="entry name" value="PPR"/>
    <property type="match status" value="4"/>
</dbReference>
<accession>A0A0E0AXI8</accession>
<sequence>MAAARAAAAVDAYQHNTLIRAAADHRSLLLAFRAMLREGVAADHFTFPFALKALAQAHHRSPPPCAAATATATTTLGCLHAQMVKSGHGANVYAASALVHAYVSRADAASARAVFDAARHRNVVTWTAMIAGHAAAGEAREAVALFREAVARGQEVNGITVAQVMGACAQSRDLESGRWVHATLRRWGVEPILLDVALATAVLHMYASCGGLDAAFEVFDKMPRRNEVSWNAMAEVCSRHGRQDKVLEVFPGMHSVGMKPDKVTWLSILRACTSKGAAGLGQSVHAYMEKTIGHRHVAVCTSLMDMYSKIGNARSALQIFQCLKRKDLMAWTSMIIGLAKHGHGKDAVQLFNQMQHGGVVPDHVAFVGVLTACSHAGMVDEARKYFDSMWNHYGIRPTIKHYGCMIDLFSRAGRLAEAEGMMQMMPIQPSVTMWGSMMNGCKVHGRADIAERVGRQVAELNPQFGAIYVIMSNIYAEIVLPSVQLLTLYVAWKERGTVEPANELYSGNGEQYRNTRYRSTKRELGNAGRPSELNLVGEPHHCRLIPAIATYDGHSPFSTVGAEDHCADGINRLPCIVTGFHRWEQAAADKSPAGGLAT</sequence>
<dbReference type="Gramene" id="OGLUM08G21350.1">
    <property type="protein sequence ID" value="OGLUM08G21350.1"/>
    <property type="gene ID" value="OGLUM08G21350"/>
</dbReference>
<dbReference type="NCBIfam" id="TIGR00756">
    <property type="entry name" value="PPR"/>
    <property type="match status" value="4"/>
</dbReference>
<dbReference type="InterPro" id="IPR011990">
    <property type="entry name" value="TPR-like_helical_dom_sf"/>
</dbReference>
<keyword evidence="5" id="KW-1185">Reference proteome</keyword>
<evidence type="ECO:0000313" key="5">
    <source>
        <dbReference type="Proteomes" id="UP000026961"/>
    </source>
</evidence>